<evidence type="ECO:0000256" key="4">
    <source>
        <dbReference type="ARBA" id="ARBA00022679"/>
    </source>
</evidence>
<evidence type="ECO:0000256" key="9">
    <source>
        <dbReference type="ARBA" id="ARBA00023136"/>
    </source>
</evidence>
<keyword evidence="7" id="KW-1133">Transmembrane helix</keyword>
<dbReference type="AlphaFoldDB" id="A0A7S1MMQ1"/>
<keyword evidence="8" id="KW-0333">Golgi apparatus</keyword>
<comment type="subcellular location">
    <subcellularLocation>
        <location evidence="1">Golgi apparatus membrane</location>
        <topology evidence="1">Single-pass type II membrane protein</topology>
    </subcellularLocation>
</comment>
<dbReference type="InterPro" id="IPR050943">
    <property type="entry name" value="Glycosyltr_29_Sialyltrsf"/>
</dbReference>
<evidence type="ECO:0000256" key="7">
    <source>
        <dbReference type="ARBA" id="ARBA00022989"/>
    </source>
</evidence>
<dbReference type="Pfam" id="PF00777">
    <property type="entry name" value="Glyco_transf_29"/>
    <property type="match status" value="1"/>
</dbReference>
<dbReference type="PANTHER" id="PTHR11987">
    <property type="entry name" value="ALPHA-2,8-SIALYLTRANSFERASE"/>
    <property type="match status" value="1"/>
</dbReference>
<dbReference type="InterPro" id="IPR001675">
    <property type="entry name" value="Glyco_trans_29"/>
</dbReference>
<feature type="chain" id="PRO_5030824285" evidence="11">
    <location>
        <begin position="24"/>
        <end position="343"/>
    </location>
</feature>
<accession>A0A7S1MMQ1</accession>
<evidence type="ECO:0000256" key="2">
    <source>
        <dbReference type="ARBA" id="ARBA00006003"/>
    </source>
</evidence>
<keyword evidence="4" id="KW-0808">Transferase</keyword>
<keyword evidence="9" id="KW-0472">Membrane</keyword>
<keyword evidence="6" id="KW-0735">Signal-anchor</keyword>
<dbReference type="InterPro" id="IPR038578">
    <property type="entry name" value="GT29-like_sf"/>
</dbReference>
<reference evidence="12" key="1">
    <citation type="submission" date="2021-01" db="EMBL/GenBank/DDBJ databases">
        <authorList>
            <person name="Corre E."/>
            <person name="Pelletier E."/>
            <person name="Niang G."/>
            <person name="Scheremetjew M."/>
            <person name="Finn R."/>
            <person name="Kale V."/>
            <person name="Holt S."/>
            <person name="Cochrane G."/>
            <person name="Meng A."/>
            <person name="Brown T."/>
            <person name="Cohen L."/>
        </authorList>
    </citation>
    <scope>NUCLEOTIDE SEQUENCE</scope>
    <source>
        <strain evidence="12">OF101</strain>
    </source>
</reference>
<gene>
    <name evidence="12" type="ORF">ACAT0790_LOCUS23556</name>
</gene>
<evidence type="ECO:0000256" key="8">
    <source>
        <dbReference type="ARBA" id="ARBA00023034"/>
    </source>
</evidence>
<evidence type="ECO:0000313" key="12">
    <source>
        <dbReference type="EMBL" id="CAD9133985.1"/>
    </source>
</evidence>
<evidence type="ECO:0000256" key="1">
    <source>
        <dbReference type="ARBA" id="ARBA00004323"/>
    </source>
</evidence>
<proteinExistence type="inferred from homology"/>
<keyword evidence="10" id="KW-0325">Glycoprotein</keyword>
<sequence length="343" mass="37105">MARHLRLTVPSLALALLSHGLGAAGLRGQTLPAALTAERDATRRHIRCELANASRRLGEALQRWPGGKQVAWAPVNGTCAVVGSSGVLKLHAHGKEIDRSARIFRFNDAPAGEGFNGFYSYMDMVGGREDLRIVNDAFPMKYLERSKRGERPSKEPAAYLVMPISWPPILPDLDEFAKAAGVRVYSLKPDAVLEAEKVMHSLFSAGWWSQLGQSKLTPLGSPSSGLLGALLAFSLCGETRLYGMPATRSGLTNEYHYYPSEENVEVPNANSLNQHQGFRAEKYLFRLLAANADLEASDVGVVEGLQSGRQDCTNASSIASAAATAPALPLPVDSWRRDFGTSD</sequence>
<evidence type="ECO:0000256" key="10">
    <source>
        <dbReference type="ARBA" id="ARBA00023180"/>
    </source>
</evidence>
<evidence type="ECO:0000256" key="3">
    <source>
        <dbReference type="ARBA" id="ARBA00022676"/>
    </source>
</evidence>
<organism evidence="12">
    <name type="scientific">Alexandrium catenella</name>
    <name type="common">Red tide dinoflagellate</name>
    <name type="synonym">Gonyaulax catenella</name>
    <dbReference type="NCBI Taxonomy" id="2925"/>
    <lineage>
        <taxon>Eukaryota</taxon>
        <taxon>Sar</taxon>
        <taxon>Alveolata</taxon>
        <taxon>Dinophyceae</taxon>
        <taxon>Gonyaulacales</taxon>
        <taxon>Pyrocystaceae</taxon>
        <taxon>Alexandrium</taxon>
    </lineage>
</organism>
<feature type="signal peptide" evidence="11">
    <location>
        <begin position="1"/>
        <end position="23"/>
    </location>
</feature>
<dbReference type="PANTHER" id="PTHR11987:SF36">
    <property type="entry name" value="SIA-ALPHA-2,3-GAL-BETA-1,4-GLCNAC-R:ALPHA 2,8-SIALYLTRANSFERASE"/>
    <property type="match status" value="1"/>
</dbReference>
<keyword evidence="5" id="KW-0812">Transmembrane</keyword>
<dbReference type="Gene3D" id="3.90.1480.20">
    <property type="entry name" value="Glycosyl transferase family 29"/>
    <property type="match status" value="1"/>
</dbReference>
<evidence type="ECO:0000256" key="6">
    <source>
        <dbReference type="ARBA" id="ARBA00022968"/>
    </source>
</evidence>
<dbReference type="EMBL" id="HBGE01039014">
    <property type="protein sequence ID" value="CAD9133985.1"/>
    <property type="molecule type" value="Transcribed_RNA"/>
</dbReference>
<dbReference type="GO" id="GO:0000139">
    <property type="term" value="C:Golgi membrane"/>
    <property type="evidence" value="ECO:0007669"/>
    <property type="project" value="UniProtKB-SubCell"/>
</dbReference>
<dbReference type="GO" id="GO:0008373">
    <property type="term" value="F:sialyltransferase activity"/>
    <property type="evidence" value="ECO:0007669"/>
    <property type="project" value="InterPro"/>
</dbReference>
<keyword evidence="3" id="KW-0328">Glycosyltransferase</keyword>
<name>A0A7S1MMQ1_ALECA</name>
<comment type="similarity">
    <text evidence="2">Belongs to the glycosyltransferase 29 family.</text>
</comment>
<keyword evidence="11" id="KW-0732">Signal</keyword>
<protein>
    <submittedName>
        <fullName evidence="12">Uncharacterized protein</fullName>
    </submittedName>
</protein>
<evidence type="ECO:0000256" key="11">
    <source>
        <dbReference type="SAM" id="SignalP"/>
    </source>
</evidence>
<evidence type="ECO:0000256" key="5">
    <source>
        <dbReference type="ARBA" id="ARBA00022692"/>
    </source>
</evidence>